<protein>
    <submittedName>
        <fullName evidence="1">Uncharacterized protein</fullName>
    </submittedName>
</protein>
<comment type="caution">
    <text evidence="1">The sequence shown here is derived from an EMBL/GenBank/DDBJ whole genome shotgun (WGS) entry which is preliminary data.</text>
</comment>
<dbReference type="EMBL" id="BSYO01000011">
    <property type="protein sequence ID" value="GMH12080.1"/>
    <property type="molecule type" value="Genomic_DNA"/>
</dbReference>
<sequence>MVTNVNISKKQRKGTLDASWTYEFIEGRSHNSQLVLKMACLREHRFIYIAIIVKIASFEALNRPHGVSRETVWIRTYNDSGKLINMESGMFSLSLVF</sequence>
<dbReference type="AlphaFoldDB" id="A0AAD3SIA5"/>
<evidence type="ECO:0000313" key="1">
    <source>
        <dbReference type="EMBL" id="GMH12080.1"/>
    </source>
</evidence>
<evidence type="ECO:0000313" key="2">
    <source>
        <dbReference type="Proteomes" id="UP001279734"/>
    </source>
</evidence>
<accession>A0AAD3SIA5</accession>
<dbReference type="Proteomes" id="UP001279734">
    <property type="component" value="Unassembled WGS sequence"/>
</dbReference>
<proteinExistence type="predicted"/>
<keyword evidence="2" id="KW-1185">Reference proteome</keyword>
<name>A0AAD3SIA5_NEPGR</name>
<gene>
    <name evidence="1" type="ORF">Nepgr_013921</name>
</gene>
<organism evidence="1 2">
    <name type="scientific">Nepenthes gracilis</name>
    <name type="common">Slender pitcher plant</name>
    <dbReference type="NCBI Taxonomy" id="150966"/>
    <lineage>
        <taxon>Eukaryota</taxon>
        <taxon>Viridiplantae</taxon>
        <taxon>Streptophyta</taxon>
        <taxon>Embryophyta</taxon>
        <taxon>Tracheophyta</taxon>
        <taxon>Spermatophyta</taxon>
        <taxon>Magnoliopsida</taxon>
        <taxon>eudicotyledons</taxon>
        <taxon>Gunneridae</taxon>
        <taxon>Pentapetalae</taxon>
        <taxon>Caryophyllales</taxon>
        <taxon>Nepenthaceae</taxon>
        <taxon>Nepenthes</taxon>
    </lineage>
</organism>
<reference evidence="1" key="1">
    <citation type="submission" date="2023-05" db="EMBL/GenBank/DDBJ databases">
        <title>Nepenthes gracilis genome sequencing.</title>
        <authorList>
            <person name="Fukushima K."/>
        </authorList>
    </citation>
    <scope>NUCLEOTIDE SEQUENCE</scope>
    <source>
        <strain evidence="1">SING2019-196</strain>
    </source>
</reference>